<keyword evidence="3 5" id="KW-0687">Ribonucleoprotein</keyword>
<dbReference type="EMBL" id="CP036425">
    <property type="protein sequence ID" value="QDU32617.1"/>
    <property type="molecule type" value="Genomic_DNA"/>
</dbReference>
<dbReference type="InterPro" id="IPR001857">
    <property type="entry name" value="Ribosomal_bL19"/>
</dbReference>
<dbReference type="FunFam" id="2.30.30.790:FF:000001">
    <property type="entry name" value="50S ribosomal protein L19"/>
    <property type="match status" value="1"/>
</dbReference>
<evidence type="ECO:0000256" key="4">
    <source>
        <dbReference type="ARBA" id="ARBA00035171"/>
    </source>
</evidence>
<comment type="function">
    <text evidence="5 6">This protein is located at the 30S-50S ribosomal subunit interface and may play a role in the structure and function of the aminoacyl-tRNA binding site.</text>
</comment>
<evidence type="ECO:0000256" key="5">
    <source>
        <dbReference type="HAMAP-Rule" id="MF_00402"/>
    </source>
</evidence>
<dbReference type="GO" id="GO:0003735">
    <property type="term" value="F:structural constituent of ribosome"/>
    <property type="evidence" value="ECO:0007669"/>
    <property type="project" value="InterPro"/>
</dbReference>
<dbReference type="PRINTS" id="PR00061">
    <property type="entry name" value="RIBOSOMALL19"/>
</dbReference>
<evidence type="ECO:0000313" key="7">
    <source>
        <dbReference type="EMBL" id="QDU32617.1"/>
    </source>
</evidence>
<evidence type="ECO:0000313" key="8">
    <source>
        <dbReference type="Proteomes" id="UP000317369"/>
    </source>
</evidence>
<dbReference type="PANTHER" id="PTHR15680:SF9">
    <property type="entry name" value="LARGE RIBOSOMAL SUBUNIT PROTEIN BL19M"/>
    <property type="match status" value="1"/>
</dbReference>
<dbReference type="PROSITE" id="PS01015">
    <property type="entry name" value="RIBOSOMAL_L19"/>
    <property type="match status" value="1"/>
</dbReference>
<dbReference type="GO" id="GO:0022625">
    <property type="term" value="C:cytosolic large ribosomal subunit"/>
    <property type="evidence" value="ECO:0007669"/>
    <property type="project" value="TreeGrafter"/>
</dbReference>
<dbReference type="GO" id="GO:0006412">
    <property type="term" value="P:translation"/>
    <property type="evidence" value="ECO:0007669"/>
    <property type="project" value="UniProtKB-UniRule"/>
</dbReference>
<name>A0A517YQX7_9BACT</name>
<organism evidence="7 8">
    <name type="scientific">Poriferisphaera corsica</name>
    <dbReference type="NCBI Taxonomy" id="2528020"/>
    <lineage>
        <taxon>Bacteria</taxon>
        <taxon>Pseudomonadati</taxon>
        <taxon>Planctomycetota</taxon>
        <taxon>Phycisphaerae</taxon>
        <taxon>Phycisphaerales</taxon>
        <taxon>Phycisphaeraceae</taxon>
        <taxon>Poriferisphaera</taxon>
    </lineage>
</organism>
<evidence type="ECO:0000256" key="3">
    <source>
        <dbReference type="ARBA" id="ARBA00023274"/>
    </source>
</evidence>
<dbReference type="Gene3D" id="2.30.30.790">
    <property type="match status" value="1"/>
</dbReference>
<protein>
    <recommendedName>
        <fullName evidence="4 5">Large ribosomal subunit protein bL19</fullName>
    </recommendedName>
</protein>
<keyword evidence="2 5" id="KW-0689">Ribosomal protein</keyword>
<dbReference type="OrthoDB" id="9803541at2"/>
<evidence type="ECO:0000256" key="1">
    <source>
        <dbReference type="ARBA" id="ARBA00005781"/>
    </source>
</evidence>
<gene>
    <name evidence="5 7" type="primary">rplS</name>
    <name evidence="7" type="ORF">KS4_06510</name>
</gene>
<dbReference type="InterPro" id="IPR038657">
    <property type="entry name" value="Ribosomal_bL19_sf"/>
</dbReference>
<dbReference type="NCBIfam" id="TIGR01024">
    <property type="entry name" value="rplS_bact"/>
    <property type="match status" value="1"/>
</dbReference>
<dbReference type="InterPro" id="IPR018257">
    <property type="entry name" value="Ribosomal_bL19_CS"/>
</dbReference>
<proteinExistence type="inferred from homology"/>
<sequence>MSDAIIKAVEEKQIRTDLPNVSVGDTVDVHVKIIEGAKERIQVFSGVVIKIQSGGMNRTFTVRRIVANEGVERTFPFNSPRIDKIDIVRSGHTRRAKLYYLRDRVGKKRRLRDRRRGLGRATVEAATKAAE</sequence>
<evidence type="ECO:0000256" key="6">
    <source>
        <dbReference type="RuleBase" id="RU000559"/>
    </source>
</evidence>
<reference evidence="7 8" key="1">
    <citation type="submission" date="2019-02" db="EMBL/GenBank/DDBJ databases">
        <title>Deep-cultivation of Planctomycetes and their phenomic and genomic characterization uncovers novel biology.</title>
        <authorList>
            <person name="Wiegand S."/>
            <person name="Jogler M."/>
            <person name="Boedeker C."/>
            <person name="Pinto D."/>
            <person name="Vollmers J."/>
            <person name="Rivas-Marin E."/>
            <person name="Kohn T."/>
            <person name="Peeters S.H."/>
            <person name="Heuer A."/>
            <person name="Rast P."/>
            <person name="Oberbeckmann S."/>
            <person name="Bunk B."/>
            <person name="Jeske O."/>
            <person name="Meyerdierks A."/>
            <person name="Storesund J.E."/>
            <person name="Kallscheuer N."/>
            <person name="Luecker S."/>
            <person name="Lage O.M."/>
            <person name="Pohl T."/>
            <person name="Merkel B.J."/>
            <person name="Hornburger P."/>
            <person name="Mueller R.-W."/>
            <person name="Bruemmer F."/>
            <person name="Labrenz M."/>
            <person name="Spormann A.M."/>
            <person name="Op den Camp H."/>
            <person name="Overmann J."/>
            <person name="Amann R."/>
            <person name="Jetten M.S.M."/>
            <person name="Mascher T."/>
            <person name="Medema M.H."/>
            <person name="Devos D.P."/>
            <person name="Kaster A.-K."/>
            <person name="Ovreas L."/>
            <person name="Rohde M."/>
            <person name="Galperin M.Y."/>
            <person name="Jogler C."/>
        </authorList>
    </citation>
    <scope>NUCLEOTIDE SEQUENCE [LARGE SCALE GENOMIC DNA]</scope>
    <source>
        <strain evidence="7 8">KS4</strain>
    </source>
</reference>
<dbReference type="KEGG" id="pcor:KS4_06510"/>
<dbReference type="SUPFAM" id="SSF50104">
    <property type="entry name" value="Translation proteins SH3-like domain"/>
    <property type="match status" value="1"/>
</dbReference>
<dbReference type="Pfam" id="PF01245">
    <property type="entry name" value="Ribosomal_L19"/>
    <property type="match status" value="1"/>
</dbReference>
<accession>A0A517YQX7</accession>
<dbReference type="InterPro" id="IPR008991">
    <property type="entry name" value="Translation_prot_SH3-like_sf"/>
</dbReference>
<keyword evidence="8" id="KW-1185">Reference proteome</keyword>
<dbReference type="HAMAP" id="MF_00402">
    <property type="entry name" value="Ribosomal_bL19"/>
    <property type="match status" value="1"/>
</dbReference>
<dbReference type="RefSeq" id="WP_145074486.1">
    <property type="nucleotide sequence ID" value="NZ_CP036425.1"/>
</dbReference>
<comment type="similarity">
    <text evidence="1 5 6">Belongs to the bacterial ribosomal protein bL19 family.</text>
</comment>
<dbReference type="PIRSF" id="PIRSF002191">
    <property type="entry name" value="Ribosomal_L19"/>
    <property type="match status" value="1"/>
</dbReference>
<dbReference type="AlphaFoldDB" id="A0A517YQX7"/>
<dbReference type="PANTHER" id="PTHR15680">
    <property type="entry name" value="RIBOSOMAL PROTEIN L19"/>
    <property type="match status" value="1"/>
</dbReference>
<dbReference type="Proteomes" id="UP000317369">
    <property type="component" value="Chromosome"/>
</dbReference>
<evidence type="ECO:0000256" key="2">
    <source>
        <dbReference type="ARBA" id="ARBA00022980"/>
    </source>
</evidence>